<dbReference type="Proteomes" id="UP001519288">
    <property type="component" value="Unassembled WGS sequence"/>
</dbReference>
<protein>
    <recommendedName>
        <fullName evidence="3">Aspartyl-phosphate phosphatase Spo0E family protein</fullName>
    </recommendedName>
</protein>
<accession>A0ABS4JIZ8</accession>
<dbReference type="Pfam" id="PF09388">
    <property type="entry name" value="SpoOE-like"/>
    <property type="match status" value="1"/>
</dbReference>
<evidence type="ECO:0008006" key="3">
    <source>
        <dbReference type="Google" id="ProtNLM"/>
    </source>
</evidence>
<dbReference type="EMBL" id="JAGGLD010000004">
    <property type="protein sequence ID" value="MBP2001681.1"/>
    <property type="molecule type" value="Genomic_DNA"/>
</dbReference>
<evidence type="ECO:0000313" key="1">
    <source>
        <dbReference type="EMBL" id="MBP2001681.1"/>
    </source>
</evidence>
<name>A0ABS4JIZ8_9BACL</name>
<dbReference type="InterPro" id="IPR037208">
    <property type="entry name" value="Spo0E-like_sf"/>
</dbReference>
<proteinExistence type="predicted"/>
<keyword evidence="2" id="KW-1185">Reference proteome</keyword>
<dbReference type="InterPro" id="IPR036638">
    <property type="entry name" value="HLH_DNA-bd_sf"/>
</dbReference>
<reference evidence="1 2" key="1">
    <citation type="submission" date="2021-03" db="EMBL/GenBank/DDBJ databases">
        <title>Genomic Encyclopedia of Type Strains, Phase IV (KMG-IV): sequencing the most valuable type-strain genomes for metagenomic binning, comparative biology and taxonomic classification.</title>
        <authorList>
            <person name="Goeker M."/>
        </authorList>
    </citation>
    <scope>NUCLEOTIDE SEQUENCE [LARGE SCALE GENOMIC DNA]</scope>
    <source>
        <strain evidence="1 2">DSM 26806</strain>
    </source>
</reference>
<evidence type="ECO:0000313" key="2">
    <source>
        <dbReference type="Proteomes" id="UP001519288"/>
    </source>
</evidence>
<organism evidence="1 2">
    <name type="scientific">Paenibacillus shirakamiensis</name>
    <dbReference type="NCBI Taxonomy" id="1265935"/>
    <lineage>
        <taxon>Bacteria</taxon>
        <taxon>Bacillati</taxon>
        <taxon>Bacillota</taxon>
        <taxon>Bacilli</taxon>
        <taxon>Bacillales</taxon>
        <taxon>Paenibacillaceae</taxon>
        <taxon>Paenibacillus</taxon>
    </lineage>
</organism>
<dbReference type="RefSeq" id="WP_209863402.1">
    <property type="nucleotide sequence ID" value="NZ_JAGGLD010000004.1"/>
</dbReference>
<sequence length="75" mass="8571">MALNPIQTHRKLKKGTSKVNEDLLSTIENLRLELILAAADWNFTSDYVLELSQRLDRYIILAQHQMIGGFQALDS</sequence>
<gene>
    <name evidence="1" type="ORF">J2Z69_002726</name>
</gene>
<dbReference type="InterPro" id="IPR018540">
    <property type="entry name" value="Spo0E-like"/>
</dbReference>
<dbReference type="Gene3D" id="4.10.280.10">
    <property type="entry name" value="Helix-loop-helix DNA-binding domain"/>
    <property type="match status" value="1"/>
</dbReference>
<comment type="caution">
    <text evidence="1">The sequence shown here is derived from an EMBL/GenBank/DDBJ whole genome shotgun (WGS) entry which is preliminary data.</text>
</comment>
<dbReference type="SUPFAM" id="SSF140500">
    <property type="entry name" value="BAS1536-like"/>
    <property type="match status" value="1"/>
</dbReference>